<dbReference type="InterPro" id="IPR038364">
    <property type="entry name" value="Urocanase_central_sf"/>
</dbReference>
<keyword evidence="17" id="KW-1185">Reference proteome</keyword>
<evidence type="ECO:0000256" key="5">
    <source>
        <dbReference type="ARBA" id="ARBA00023027"/>
    </source>
</evidence>
<feature type="binding site" evidence="10">
    <location>
        <position position="131"/>
    </location>
    <ligand>
        <name>NAD(+)</name>
        <dbReference type="ChEBI" id="CHEBI:57540"/>
    </ligand>
</feature>
<dbReference type="PROSITE" id="PS01233">
    <property type="entry name" value="UROCANASE"/>
    <property type="match status" value="1"/>
</dbReference>
<feature type="binding site" evidence="10">
    <location>
        <begin position="268"/>
        <end position="272"/>
    </location>
    <ligand>
        <name>NAD(+)</name>
        <dbReference type="ChEBI" id="CHEBI:57540"/>
    </ligand>
</feature>
<keyword evidence="6 10" id="KW-0456">Lyase</keyword>
<dbReference type="OrthoDB" id="9764874at2"/>
<keyword evidence="4 10" id="KW-0369">Histidine metabolism</keyword>
<dbReference type="NCBIfam" id="TIGR01228">
    <property type="entry name" value="hutU"/>
    <property type="match status" value="1"/>
</dbReference>
<dbReference type="GO" id="GO:0019557">
    <property type="term" value="P:L-histidine catabolic process to glutamate and formate"/>
    <property type="evidence" value="ECO:0007669"/>
    <property type="project" value="UniProtKB-UniPathway"/>
</dbReference>
<evidence type="ECO:0000313" key="17">
    <source>
        <dbReference type="Proteomes" id="UP000437862"/>
    </source>
</evidence>
<feature type="binding site" evidence="10">
    <location>
        <begin position="53"/>
        <end position="54"/>
    </location>
    <ligand>
        <name>NAD(+)</name>
        <dbReference type="ChEBI" id="CHEBI:57540"/>
    </ligand>
</feature>
<comment type="function">
    <text evidence="9 10">Catalyzes the conversion of urocanate to 4-imidazolone-5-propionate.</text>
</comment>
<reference evidence="15 16" key="1">
    <citation type="journal article" date="2015" name="Stand. Genomic Sci.">
        <title>Genomic Encyclopedia of Bacterial and Archaeal Type Strains, Phase III: the genomes of soil and plant-associated and newly described type strains.</title>
        <authorList>
            <person name="Whitman W.B."/>
            <person name="Woyke T."/>
            <person name="Klenk H.P."/>
            <person name="Zhou Y."/>
            <person name="Lilburn T.G."/>
            <person name="Beck B.J."/>
            <person name="De Vos P."/>
            <person name="Vandamme P."/>
            <person name="Eisen J.A."/>
            <person name="Garrity G."/>
            <person name="Hugenholtz P."/>
            <person name="Kyrpides N.C."/>
        </authorList>
    </citation>
    <scope>NUCLEOTIDE SEQUENCE [LARGE SCALE GENOMIC DNA]</scope>
    <source>
        <strain evidence="15 16">CGMCC 1.10685</strain>
    </source>
</reference>
<evidence type="ECO:0000256" key="1">
    <source>
        <dbReference type="ARBA" id="ARBA00004794"/>
    </source>
</evidence>
<feature type="binding site" evidence="10">
    <location>
        <position position="197"/>
    </location>
    <ligand>
        <name>NAD(+)</name>
        <dbReference type="ChEBI" id="CHEBI:57540"/>
    </ligand>
</feature>
<reference evidence="15" key="2">
    <citation type="submission" date="2019-07" db="EMBL/GenBank/DDBJ databases">
        <authorList>
            <person name="Whitman W."/>
            <person name="Huntemann M."/>
            <person name="Clum A."/>
            <person name="Pillay M."/>
            <person name="Palaniappan K."/>
            <person name="Varghese N."/>
            <person name="Mikhailova N."/>
            <person name="Stamatis D."/>
            <person name="Reddy T."/>
            <person name="Daum C."/>
            <person name="Shapiro N."/>
            <person name="Ivanova N."/>
            <person name="Kyrpides N."/>
            <person name="Woyke T."/>
        </authorList>
    </citation>
    <scope>NUCLEOTIDE SEQUENCE</scope>
    <source>
        <strain evidence="15">CGMCC 1.10685</strain>
    </source>
</reference>
<evidence type="ECO:0000259" key="12">
    <source>
        <dbReference type="Pfam" id="PF17391"/>
    </source>
</evidence>
<comment type="caution">
    <text evidence="10">Lacks conserved residue(s) required for the propagation of feature annotation.</text>
</comment>
<dbReference type="SUPFAM" id="SSF111326">
    <property type="entry name" value="Urocanase"/>
    <property type="match status" value="1"/>
</dbReference>
<dbReference type="InterPro" id="IPR035085">
    <property type="entry name" value="Urocanase_Rossmann-like"/>
</dbReference>
<feature type="domain" description="Urocanase N-terminal" evidence="12">
    <location>
        <begin position="13"/>
        <end position="138"/>
    </location>
</feature>
<evidence type="ECO:0000256" key="10">
    <source>
        <dbReference type="HAMAP-Rule" id="MF_00577"/>
    </source>
</evidence>
<feature type="domain" description="Urocanase C-terminal" evidence="13">
    <location>
        <begin position="358"/>
        <end position="552"/>
    </location>
</feature>
<dbReference type="Gene3D" id="3.40.50.10730">
    <property type="entry name" value="Urocanase like domains"/>
    <property type="match status" value="1"/>
</dbReference>
<dbReference type="InterPro" id="IPR035401">
    <property type="entry name" value="Urocanase_C"/>
</dbReference>
<dbReference type="AlphaFoldDB" id="A0A562PWC1"/>
<evidence type="ECO:0000256" key="2">
    <source>
        <dbReference type="ARBA" id="ARBA00007578"/>
    </source>
</evidence>
<evidence type="ECO:0000256" key="7">
    <source>
        <dbReference type="ARBA" id="ARBA00031640"/>
    </source>
</evidence>
<dbReference type="RefSeq" id="WP_145874478.1">
    <property type="nucleotide sequence ID" value="NZ_CP046904.1"/>
</dbReference>
<keyword evidence="5 10" id="KW-0520">NAD</keyword>
<dbReference type="InterPro" id="IPR035400">
    <property type="entry name" value="Urocanase_N"/>
</dbReference>
<feature type="binding site" evidence="10">
    <location>
        <position position="499"/>
    </location>
    <ligand>
        <name>NAD(+)</name>
        <dbReference type="ChEBI" id="CHEBI:57540"/>
    </ligand>
</feature>
<protein>
    <recommendedName>
        <fullName evidence="3 10">Urocanate hydratase</fullName>
        <shortName evidence="10">Urocanase</shortName>
        <ecNumber evidence="3 10">4.2.1.49</ecNumber>
    </recommendedName>
    <alternativeName>
        <fullName evidence="7 10">Imidazolonepropionate hydrolase</fullName>
    </alternativeName>
</protein>
<dbReference type="UniPathway" id="UPA00379">
    <property type="reaction ID" value="UER00550"/>
</dbReference>
<evidence type="ECO:0000256" key="3">
    <source>
        <dbReference type="ARBA" id="ARBA00011992"/>
    </source>
</evidence>
<feature type="binding site" evidence="10">
    <location>
        <begin position="278"/>
        <end position="279"/>
    </location>
    <ligand>
        <name>NAD(+)</name>
        <dbReference type="ChEBI" id="CHEBI:57540"/>
    </ligand>
</feature>
<evidence type="ECO:0000313" key="15">
    <source>
        <dbReference type="EMBL" id="TWI48707.1"/>
    </source>
</evidence>
<dbReference type="GO" id="GO:0019556">
    <property type="term" value="P:L-histidine catabolic process to glutamate and formamide"/>
    <property type="evidence" value="ECO:0007669"/>
    <property type="project" value="UniProtKB-UniPathway"/>
</dbReference>
<comment type="similarity">
    <text evidence="2 10">Belongs to the urocanase family.</text>
</comment>
<evidence type="ECO:0000259" key="13">
    <source>
        <dbReference type="Pfam" id="PF17392"/>
    </source>
</evidence>
<comment type="subcellular location">
    <subcellularLocation>
        <location evidence="10">Cytoplasm</location>
    </subcellularLocation>
</comment>
<feature type="binding site" evidence="10">
    <location>
        <begin position="177"/>
        <end position="179"/>
    </location>
    <ligand>
        <name>NAD(+)</name>
        <dbReference type="ChEBI" id="CHEBI:57540"/>
    </ligand>
</feature>
<evidence type="ECO:0000256" key="6">
    <source>
        <dbReference type="ARBA" id="ARBA00023239"/>
    </source>
</evidence>
<dbReference type="PANTHER" id="PTHR12216:SF4">
    <property type="entry name" value="UROCANATE HYDRATASE"/>
    <property type="match status" value="1"/>
</dbReference>
<dbReference type="NCBIfam" id="NF003820">
    <property type="entry name" value="PRK05414.1"/>
    <property type="match status" value="1"/>
</dbReference>
<feature type="active site" evidence="10">
    <location>
        <position position="417"/>
    </location>
</feature>
<dbReference type="PANTHER" id="PTHR12216">
    <property type="entry name" value="UROCANATE HYDRATASE"/>
    <property type="match status" value="1"/>
</dbReference>
<comment type="pathway">
    <text evidence="1 10">Amino-acid degradation; L-histidine degradation into L-glutamate; N-formimidoyl-L-glutamate from L-histidine: step 2/3.</text>
</comment>
<dbReference type="Pfam" id="PF17391">
    <property type="entry name" value="Urocanase_N"/>
    <property type="match status" value="1"/>
</dbReference>
<accession>A0A562PWC1</accession>
<dbReference type="EMBL" id="VLKW01000003">
    <property type="protein sequence ID" value="TWI48707.1"/>
    <property type="molecule type" value="Genomic_DNA"/>
</dbReference>
<dbReference type="Pfam" id="PF17392">
    <property type="entry name" value="Urocanase_C"/>
    <property type="match status" value="1"/>
</dbReference>
<evidence type="ECO:0000313" key="14">
    <source>
        <dbReference type="EMBL" id="QGZ39788.1"/>
    </source>
</evidence>
<sequence length="562" mass="61183">MSDPRLDPTRDTRAPRGPEKVCKTWGAEAAYRMIQNNLDKEVAENPQALVVYGGIGRAARNWECFDQILASLKTLGEDETLLIQSGKPVGVFRTHEDAPRVLLANSNLVPKWANWEHFNELDRKGLFMYGQMTAGSWIYIGTQGIVQGTYETFAEAGRQHFGGDLQGRWVLTAGLGGMGGAQPLAATMAGAVSLTVECQQSSIDFRLRTRYLDKQARDVDEALAMVREHKARGDAISIGLLGNAADVLPELVRRAKEGGMVPDLVTDQTSAHDLINGYLPRGWTVEEWQEARRDPARHGELKAAAAASCAVHVRAMLDFQALGAKVVDYGNNIRQVAHDEGVANAFDFPGFVPAYIRPQFCEGRGPFRWVALSGDPEDIYKTDAKIKELFPHHANVHRWLDMARERIAFQGLPARICWLGLGERHVAGLAFNEMVKNGELKAPIVIGRDHLDTGSVASPNRETEAMKDGSDAVSDWPLLNALLNTAGGATWVSLHHGGGVGMGYSQHAGVVIVADGTEAAARRLARVLVNDSASGVMRHADAGYESAIACARRNGLNLPMVK</sequence>
<dbReference type="FunFam" id="3.40.50.10730:FF:000001">
    <property type="entry name" value="Urocanate hydratase"/>
    <property type="match status" value="1"/>
</dbReference>
<feature type="binding site" evidence="10">
    <location>
        <position position="329"/>
    </location>
    <ligand>
        <name>NAD(+)</name>
        <dbReference type="ChEBI" id="CHEBI:57540"/>
    </ligand>
</feature>
<dbReference type="GO" id="GO:0016153">
    <property type="term" value="F:urocanate hydratase activity"/>
    <property type="evidence" value="ECO:0007669"/>
    <property type="project" value="UniProtKB-UniRule"/>
</dbReference>
<dbReference type="GO" id="GO:0005737">
    <property type="term" value="C:cytoplasm"/>
    <property type="evidence" value="ECO:0007669"/>
    <property type="project" value="UniProtKB-SubCell"/>
</dbReference>
<evidence type="ECO:0000313" key="16">
    <source>
        <dbReference type="Proteomes" id="UP000315112"/>
    </source>
</evidence>
<comment type="catalytic activity">
    <reaction evidence="8 10">
        <text>4-imidazolone-5-propanoate = trans-urocanate + H2O</text>
        <dbReference type="Rhea" id="RHEA:13101"/>
        <dbReference type="ChEBI" id="CHEBI:15377"/>
        <dbReference type="ChEBI" id="CHEBI:17771"/>
        <dbReference type="ChEBI" id="CHEBI:77893"/>
        <dbReference type="EC" id="4.2.1.49"/>
    </reaction>
</comment>
<evidence type="ECO:0000256" key="9">
    <source>
        <dbReference type="ARBA" id="ARBA00056569"/>
    </source>
</evidence>
<reference evidence="14 17" key="3">
    <citation type="submission" date="2019-12" db="EMBL/GenBank/DDBJ databases">
        <title>Draft Genome Sequences of Six Type Strains of the Genus Massilia.</title>
        <authorList>
            <person name="Miess H."/>
            <person name="Frediansyah A."/>
            <person name="Goeker M."/>
            <person name="Gross H."/>
        </authorList>
    </citation>
    <scope>NUCLEOTIDE SEQUENCE [LARGE SCALE GENOMIC DNA]</scope>
    <source>
        <strain evidence="14 17">DSM 26639</strain>
    </source>
</reference>
<organism evidence="15 16">
    <name type="scientific">Pseudoduganella flava</name>
    <dbReference type="NCBI Taxonomy" id="871742"/>
    <lineage>
        <taxon>Bacteria</taxon>
        <taxon>Pseudomonadati</taxon>
        <taxon>Pseudomonadota</taxon>
        <taxon>Betaproteobacteria</taxon>
        <taxon>Burkholderiales</taxon>
        <taxon>Oxalobacteraceae</taxon>
        <taxon>Telluria group</taxon>
        <taxon>Pseudoduganella</taxon>
    </lineage>
</organism>
<gene>
    <name evidence="10" type="primary">hutU</name>
    <name evidence="14" type="ORF">GO485_12495</name>
    <name evidence="15" type="ORF">IP92_02099</name>
</gene>
<name>A0A562PWC1_9BURK</name>
<evidence type="ECO:0000256" key="8">
    <source>
        <dbReference type="ARBA" id="ARBA00047623"/>
    </source>
</evidence>
<dbReference type="Proteomes" id="UP000315112">
    <property type="component" value="Unassembled WGS sequence"/>
</dbReference>
<dbReference type="EC" id="4.2.1.49" evidence="3 10"/>
<dbReference type="InterPro" id="IPR023637">
    <property type="entry name" value="Urocanase-like"/>
</dbReference>
<proteinExistence type="inferred from homology"/>
<feature type="binding site" evidence="10">
    <location>
        <begin position="243"/>
        <end position="244"/>
    </location>
    <ligand>
        <name>NAD(+)</name>
        <dbReference type="ChEBI" id="CHEBI:57540"/>
    </ligand>
</feature>
<dbReference type="HAMAP" id="MF_00577">
    <property type="entry name" value="HutU"/>
    <property type="match status" value="1"/>
</dbReference>
<keyword evidence="10" id="KW-0963">Cytoplasm</keyword>
<dbReference type="PIRSF" id="PIRSF001423">
    <property type="entry name" value="Urocanate_hydrat"/>
    <property type="match status" value="1"/>
</dbReference>
<feature type="domain" description="Urocanase Rossmann-like" evidence="11">
    <location>
        <begin position="141"/>
        <end position="355"/>
    </location>
</feature>
<dbReference type="InterPro" id="IPR023636">
    <property type="entry name" value="Urocanase_CS"/>
</dbReference>
<dbReference type="Proteomes" id="UP000437862">
    <property type="component" value="Chromosome"/>
</dbReference>
<dbReference type="InterPro" id="IPR036190">
    <property type="entry name" value="Urocanase_sf"/>
</dbReference>
<dbReference type="Gene3D" id="3.40.1770.10">
    <property type="entry name" value="Urocanase superfamily"/>
    <property type="match status" value="1"/>
</dbReference>
<dbReference type="InterPro" id="IPR055351">
    <property type="entry name" value="Urocanase"/>
</dbReference>
<dbReference type="Pfam" id="PF01175">
    <property type="entry name" value="Urocanase"/>
    <property type="match status" value="1"/>
</dbReference>
<comment type="cofactor">
    <cofactor evidence="10">
        <name>NAD(+)</name>
        <dbReference type="ChEBI" id="CHEBI:57540"/>
    </cofactor>
    <text evidence="10">Binds 1 NAD(+) per subunit.</text>
</comment>
<evidence type="ECO:0000256" key="4">
    <source>
        <dbReference type="ARBA" id="ARBA00022808"/>
    </source>
</evidence>
<evidence type="ECO:0000259" key="11">
    <source>
        <dbReference type="Pfam" id="PF01175"/>
    </source>
</evidence>
<dbReference type="EMBL" id="CP046904">
    <property type="protein sequence ID" value="QGZ39788.1"/>
    <property type="molecule type" value="Genomic_DNA"/>
</dbReference>